<sequence>MCLITIQRHEFYFEANDVNEDKTKRTILLSACGSRKYGLVMDLIAPQKPTQVTYADLIQRVGEHFNPKPNVIAEQFKNQCQKPSTSRCEFGGTLDHLRDQLVWGIGCEQTQCRLLAINNVCEYNITDMAGENLRNIHPGSRIYFDVGGFQLNAY</sequence>
<proteinExistence type="predicted"/>
<reference evidence="1" key="1">
    <citation type="submission" date="2020-07" db="EMBL/GenBank/DDBJ databases">
        <title>A long reads based de novo assembly of the rainbow trout Arlee double haploid line genome.</title>
        <authorList>
            <person name="Gao G."/>
            <person name="Palti Y."/>
        </authorList>
    </citation>
    <scope>NUCLEOTIDE SEQUENCE [LARGE SCALE GENOMIC DNA]</scope>
</reference>
<keyword evidence="2" id="KW-1185">Reference proteome</keyword>
<reference evidence="1" key="3">
    <citation type="submission" date="2025-09" db="UniProtKB">
        <authorList>
            <consortium name="Ensembl"/>
        </authorList>
    </citation>
    <scope>IDENTIFICATION</scope>
</reference>
<name>A0A8C7SQC0_ONCMY</name>
<protein>
    <submittedName>
        <fullName evidence="1">Uncharacterized protein</fullName>
    </submittedName>
</protein>
<dbReference type="Proteomes" id="UP000694395">
    <property type="component" value="Chromosome 8"/>
</dbReference>
<accession>A0A8C7SQC0</accession>
<dbReference type="Ensembl" id="ENSOMYT00000075022.2">
    <property type="protein sequence ID" value="ENSOMYP00000068867.1"/>
    <property type="gene ID" value="ENSOMYG00000031935.2"/>
</dbReference>
<dbReference type="AlphaFoldDB" id="A0A8C7SQC0"/>
<evidence type="ECO:0000313" key="1">
    <source>
        <dbReference type="Ensembl" id="ENSOMYP00000068867.1"/>
    </source>
</evidence>
<dbReference type="GeneTree" id="ENSGT01000000222038"/>
<organism evidence="1 2">
    <name type="scientific">Oncorhynchus mykiss</name>
    <name type="common">Rainbow trout</name>
    <name type="synonym">Salmo gairdneri</name>
    <dbReference type="NCBI Taxonomy" id="8022"/>
    <lineage>
        <taxon>Eukaryota</taxon>
        <taxon>Metazoa</taxon>
        <taxon>Chordata</taxon>
        <taxon>Craniata</taxon>
        <taxon>Vertebrata</taxon>
        <taxon>Euteleostomi</taxon>
        <taxon>Actinopterygii</taxon>
        <taxon>Neopterygii</taxon>
        <taxon>Teleostei</taxon>
        <taxon>Protacanthopterygii</taxon>
        <taxon>Salmoniformes</taxon>
        <taxon>Salmonidae</taxon>
        <taxon>Salmoninae</taxon>
        <taxon>Oncorhynchus</taxon>
    </lineage>
</organism>
<evidence type="ECO:0000313" key="2">
    <source>
        <dbReference type="Proteomes" id="UP000694395"/>
    </source>
</evidence>
<reference evidence="1" key="2">
    <citation type="submission" date="2025-08" db="UniProtKB">
        <authorList>
            <consortium name="Ensembl"/>
        </authorList>
    </citation>
    <scope>IDENTIFICATION</scope>
</reference>